<accession>A0A1A8W9A3</accession>
<evidence type="ECO:0000256" key="3">
    <source>
        <dbReference type="ARBA" id="ARBA00022574"/>
    </source>
</evidence>
<comment type="subcellular location">
    <subcellularLocation>
        <location evidence="1">Nucleus</location>
        <location evidence="1">Nucleolus</location>
    </subcellularLocation>
</comment>
<dbReference type="InterPro" id="IPR015943">
    <property type="entry name" value="WD40/YVTN_repeat-like_dom_sf"/>
</dbReference>
<keyword evidence="2" id="KW-0698">rRNA processing</keyword>
<evidence type="ECO:0000256" key="4">
    <source>
        <dbReference type="ARBA" id="ARBA00022737"/>
    </source>
</evidence>
<evidence type="ECO:0000256" key="5">
    <source>
        <dbReference type="ARBA" id="ARBA00023242"/>
    </source>
</evidence>
<evidence type="ECO:0000313" key="8">
    <source>
        <dbReference type="Proteomes" id="UP000078560"/>
    </source>
</evidence>
<evidence type="ECO:0000256" key="2">
    <source>
        <dbReference type="ARBA" id="ARBA00022552"/>
    </source>
</evidence>
<dbReference type="EMBL" id="FLQU01000639">
    <property type="protein sequence ID" value="SBS88559.1"/>
    <property type="molecule type" value="Genomic_DNA"/>
</dbReference>
<evidence type="ECO:0008006" key="9">
    <source>
        <dbReference type="Google" id="ProtNLM"/>
    </source>
</evidence>
<feature type="region of interest" description="Disordered" evidence="6">
    <location>
        <begin position="121"/>
        <end position="168"/>
    </location>
</feature>
<gene>
    <name evidence="7" type="ORF">POVCU2_0049170</name>
</gene>
<evidence type="ECO:0000256" key="1">
    <source>
        <dbReference type="ARBA" id="ARBA00004604"/>
    </source>
</evidence>
<name>A0A1A8W9A3_PLAOA</name>
<feature type="region of interest" description="Disordered" evidence="6">
    <location>
        <begin position="17"/>
        <end position="48"/>
    </location>
</feature>
<dbReference type="AlphaFoldDB" id="A0A1A8W9A3"/>
<keyword evidence="5" id="KW-0539">Nucleus</keyword>
<dbReference type="SUPFAM" id="SSF101908">
    <property type="entry name" value="Putative isomerase YbhE"/>
    <property type="match status" value="1"/>
</dbReference>
<dbReference type="PANTHER" id="PTHR18359:SF0">
    <property type="entry name" value="U3 SMALL NUCLEOLAR RNA-ASSOCIATED PROTEIN 18 HOMOLOG"/>
    <property type="match status" value="1"/>
</dbReference>
<evidence type="ECO:0000313" key="7">
    <source>
        <dbReference type="EMBL" id="SBS88559.1"/>
    </source>
</evidence>
<dbReference type="Proteomes" id="UP000078560">
    <property type="component" value="Unassembled WGS sequence"/>
</dbReference>
<dbReference type="InterPro" id="IPR045161">
    <property type="entry name" value="Utp18"/>
</dbReference>
<keyword evidence="4" id="KW-0677">Repeat</keyword>
<dbReference type="PANTHER" id="PTHR18359">
    <property type="entry name" value="WD-REPEAT PROTEIN-RELATED"/>
    <property type="match status" value="1"/>
</dbReference>
<sequence length="607" mass="71308">MNHPFVEDNDFMIDDAFFSNNDESQGESEEEKKRISNSKKNVRGNENGQFKDALEDELENNYSNNYKKICKISWKGKQNHHANNQNGNFDRELYSNNYETGGYCNFENYLHDVSDLNNGNSVSERYNKRSRNGAVRTKPNRVWRDSDDEDLADTSNKGRATVNKSYGENKGNRMMDNDYFSPTEDVHEYAELDPYEKGKNFVETEIENVNIEMFESENQGKIDYKGEDIFIFDDTAINDVLYNGKRGKRVENSIYLKYHLSFFYLNEIQEETIKQLATLPKNNLIIPSYVKCLYVLKYQDKELKILKKLSFKKNIKYVEEHDENLYILMYDNFLRMYNMEKGYDSAGHECVSTHLLCTTPIVNATLTVVYKSRIHNQENIFRLKTIRFFDMYGDSKKNNTSGSGSFSNLFSLSHFDSGRIDVYDKRCYDIVKTYNMDHDYIGMNFHQRTNSLYAIDKSGYVYNWCLNTNKMISRVMDNYSIFPSVLNVYNDYLVTGTNNGFLNLYDINNRKEPIKSFKNLVHRVKNAFFSTSNNYLLYYTSLLRNGVRLIDLESNYIYCNIPWFNSPLKHHVLGANFFNNGDNMCLAVKSNAFYVYDIWGRPKQYEL</sequence>
<dbReference type="Gene3D" id="2.130.10.10">
    <property type="entry name" value="YVTN repeat-like/Quinoprotein amine dehydrogenase"/>
    <property type="match status" value="1"/>
</dbReference>
<protein>
    <recommendedName>
        <fullName evidence="9">WD repeat-containing protein</fullName>
    </recommendedName>
</protein>
<feature type="compositionally biased region" description="Polar residues" evidence="6">
    <location>
        <begin position="153"/>
        <end position="166"/>
    </location>
</feature>
<reference evidence="8" key="1">
    <citation type="submission" date="2016-05" db="EMBL/GenBank/DDBJ databases">
        <authorList>
            <person name="Naeem Raeece"/>
        </authorList>
    </citation>
    <scope>NUCLEOTIDE SEQUENCE [LARGE SCALE GENOMIC DNA]</scope>
</reference>
<evidence type="ECO:0000256" key="6">
    <source>
        <dbReference type="SAM" id="MobiDB-lite"/>
    </source>
</evidence>
<proteinExistence type="predicted"/>
<organism evidence="7 8">
    <name type="scientific">Plasmodium ovale curtisi</name>
    <dbReference type="NCBI Taxonomy" id="864141"/>
    <lineage>
        <taxon>Eukaryota</taxon>
        <taxon>Sar</taxon>
        <taxon>Alveolata</taxon>
        <taxon>Apicomplexa</taxon>
        <taxon>Aconoidasida</taxon>
        <taxon>Haemosporida</taxon>
        <taxon>Plasmodiidae</taxon>
        <taxon>Plasmodium</taxon>
        <taxon>Plasmodium (Plasmodium)</taxon>
    </lineage>
</organism>
<keyword evidence="3" id="KW-0853">WD repeat</keyword>
<dbReference type="GO" id="GO:0006364">
    <property type="term" value="P:rRNA processing"/>
    <property type="evidence" value="ECO:0007669"/>
    <property type="project" value="UniProtKB-KW"/>
</dbReference>
<dbReference type="GO" id="GO:0032040">
    <property type="term" value="C:small-subunit processome"/>
    <property type="evidence" value="ECO:0007669"/>
    <property type="project" value="TreeGrafter"/>
</dbReference>
<dbReference type="GO" id="GO:0034388">
    <property type="term" value="C:Pwp2p-containing subcomplex of 90S preribosome"/>
    <property type="evidence" value="ECO:0007669"/>
    <property type="project" value="TreeGrafter"/>
</dbReference>